<organism evidence="4 5">
    <name type="scientific">Chitinophaga polysaccharea</name>
    <dbReference type="NCBI Taxonomy" id="1293035"/>
    <lineage>
        <taxon>Bacteria</taxon>
        <taxon>Pseudomonadati</taxon>
        <taxon>Bacteroidota</taxon>
        <taxon>Chitinophagia</taxon>
        <taxon>Chitinophagales</taxon>
        <taxon>Chitinophagaceae</taxon>
        <taxon>Chitinophaga</taxon>
    </lineage>
</organism>
<keyword evidence="1" id="KW-0812">Transmembrane</keyword>
<protein>
    <submittedName>
        <fullName evidence="4">FecR family protein</fullName>
    </submittedName>
</protein>
<dbReference type="InterPro" id="IPR012373">
    <property type="entry name" value="Ferrdict_sens_TM"/>
</dbReference>
<dbReference type="GO" id="GO:0016989">
    <property type="term" value="F:sigma factor antagonist activity"/>
    <property type="evidence" value="ECO:0007669"/>
    <property type="project" value="TreeGrafter"/>
</dbReference>
<proteinExistence type="predicted"/>
<accession>A0A561PLI9</accession>
<dbReference type="Pfam" id="PF04773">
    <property type="entry name" value="FecR"/>
    <property type="match status" value="1"/>
</dbReference>
<keyword evidence="5" id="KW-1185">Reference proteome</keyword>
<dbReference type="InterPro" id="IPR006860">
    <property type="entry name" value="FecR"/>
</dbReference>
<feature type="domain" description="Protein FecR C-terminal" evidence="3">
    <location>
        <begin position="252"/>
        <end position="319"/>
    </location>
</feature>
<dbReference type="AlphaFoldDB" id="A0A561PLI9"/>
<reference evidence="4 5" key="1">
    <citation type="submission" date="2019-06" db="EMBL/GenBank/DDBJ databases">
        <title>Sorghum-associated microbial communities from plants grown in Nebraska, USA.</title>
        <authorList>
            <person name="Schachtman D."/>
        </authorList>
    </citation>
    <scope>NUCLEOTIDE SEQUENCE [LARGE SCALE GENOMIC DNA]</scope>
    <source>
        <strain evidence="4 5">1209</strain>
    </source>
</reference>
<dbReference type="EMBL" id="VIWO01000006">
    <property type="protein sequence ID" value="TWF38979.1"/>
    <property type="molecule type" value="Genomic_DNA"/>
</dbReference>
<dbReference type="Pfam" id="PF16344">
    <property type="entry name" value="FecR_C"/>
    <property type="match status" value="1"/>
</dbReference>
<dbReference type="OrthoDB" id="710152at2"/>
<dbReference type="PIRSF" id="PIRSF018266">
    <property type="entry name" value="FecR"/>
    <property type="match status" value="1"/>
</dbReference>
<dbReference type="PANTHER" id="PTHR30273:SF2">
    <property type="entry name" value="PROTEIN FECR"/>
    <property type="match status" value="1"/>
</dbReference>
<dbReference type="RefSeq" id="WP_145671402.1">
    <property type="nucleotide sequence ID" value="NZ_VIWO01000006.1"/>
</dbReference>
<feature type="transmembrane region" description="Helical" evidence="1">
    <location>
        <begin position="83"/>
        <end position="105"/>
    </location>
</feature>
<keyword evidence="1" id="KW-1133">Transmembrane helix</keyword>
<dbReference type="Gene3D" id="3.55.50.30">
    <property type="match status" value="1"/>
</dbReference>
<dbReference type="Proteomes" id="UP000320811">
    <property type="component" value="Unassembled WGS sequence"/>
</dbReference>
<evidence type="ECO:0000259" key="3">
    <source>
        <dbReference type="Pfam" id="PF16344"/>
    </source>
</evidence>
<evidence type="ECO:0000259" key="2">
    <source>
        <dbReference type="Pfam" id="PF04773"/>
    </source>
</evidence>
<name>A0A561PLI9_9BACT</name>
<evidence type="ECO:0000256" key="1">
    <source>
        <dbReference type="SAM" id="Phobius"/>
    </source>
</evidence>
<comment type="caution">
    <text evidence="4">The sequence shown here is derived from an EMBL/GenBank/DDBJ whole genome shotgun (WGS) entry which is preliminary data.</text>
</comment>
<dbReference type="PANTHER" id="PTHR30273">
    <property type="entry name" value="PERIPLASMIC SIGNAL SENSOR AND SIGMA FACTOR ACTIVATOR FECR-RELATED"/>
    <property type="match status" value="1"/>
</dbReference>
<feature type="domain" description="FecR protein" evidence="2">
    <location>
        <begin position="114"/>
        <end position="207"/>
    </location>
</feature>
<dbReference type="InterPro" id="IPR032508">
    <property type="entry name" value="FecR_C"/>
</dbReference>
<sequence>MDITTIREMVDRYLQGLATDQEKQFIEKWLQARPEDEQPLQDQDRQAIHGVLWQLFTDHTDWSSFATPMTTRKSHSLFNYRSWIGYAAAAVVLLCGTVWLTTILFKKQSPVAQTITALKGAHKTVQLPDSSIAHLFPGATLVILGNFNTTERPVSLSGKVFFEVKQDPARPFYVQSGKLRTLVLGTSFEVTAQDSFYTAVVVRTGKVGIQYDGRQLADLTPGKRLRYDVRQNNFAIDEVNAAVLCEWWNNGMVFNQSPFEEVVQSISDWYNVPIEITGTKWKQEKVTIRIKDRSLTEALSLLSATLGFQYKKENNRIIIY</sequence>
<dbReference type="Gene3D" id="2.60.120.1440">
    <property type="match status" value="1"/>
</dbReference>
<evidence type="ECO:0000313" key="5">
    <source>
        <dbReference type="Proteomes" id="UP000320811"/>
    </source>
</evidence>
<evidence type="ECO:0000313" key="4">
    <source>
        <dbReference type="EMBL" id="TWF38979.1"/>
    </source>
</evidence>
<keyword evidence="1" id="KW-0472">Membrane</keyword>
<gene>
    <name evidence="4" type="ORF">FHW36_106202</name>
</gene>